<name>A0A212J6T8_9DELT</name>
<protein>
    <recommendedName>
        <fullName evidence="1">Damage-control phosphatase ARMT1-like metal-binding domain-containing protein</fullName>
    </recommendedName>
</protein>
<feature type="domain" description="Damage-control phosphatase ARMT1-like metal-binding" evidence="1">
    <location>
        <begin position="137"/>
        <end position="374"/>
    </location>
</feature>
<dbReference type="InterPro" id="IPR036075">
    <property type="entry name" value="ARMT-1-like_metal-bd_sf"/>
</dbReference>
<reference evidence="2" key="1">
    <citation type="submission" date="2016-04" db="EMBL/GenBank/DDBJ databases">
        <authorList>
            <person name="Evans L.H."/>
            <person name="Alamgir A."/>
            <person name="Owens N."/>
            <person name="Weber N.D."/>
            <person name="Virtaneva K."/>
            <person name="Barbian K."/>
            <person name="Babar A."/>
            <person name="Rosenke K."/>
        </authorList>
    </citation>
    <scope>NUCLEOTIDE SEQUENCE</scope>
    <source>
        <strain evidence="2">86</strain>
    </source>
</reference>
<sequence>MPELPEITTVTDIHLGRDAGQEAWIQHFLIENNIDSQLSPGLVATPEQLRFMVVLDDDQVYVPCADSLFLQFYNGKVSSALQKEYDDAWQFIETLVEGSDLPPTGRQRILRLCRYRFDLYVGSRMILPSRLVKRLVGIVLQELSDPDPFREKKQLANAHMAQILEDPEYMAHIEACPDVACGLTLADLRWQLDYVELERLFRVATLRSLWSGKLSSKNMAADLEEPCAEAACLHDLLGSETKPRKKILYIPDVAGGFMVDLKLVKALVRQGHQVVLALKDAFYFQSPVLWDLEADPVLEKATDGIFVIDDDAVSKNQLLQYLREHRLVIVSDGTSEQMNLYRVSVTFARAWKECDLIIAKGRRNAGVFLGTSHEFTRDVLCFWRDNEGVFTMRCKPKSKKIRTFTESDLIHMADGIIEQMREARESGKSVMFYSAVIGSIPGQTRLAIKVVSVFVKYLRNRLENTFIINPAEHFENGLDGDDLMFMWERVQRSGYLDVWRFQTVDDIEVSFDLLGKKVPSAWMGKDSTFSTGCTKEMIIAMDVQRKHPEMQIIGPAAEKFFRRREYGVGKYFDARIKH</sequence>
<accession>A0A212J6T8</accession>
<dbReference type="AlphaFoldDB" id="A0A212J6T8"/>
<dbReference type="EMBL" id="FLUQ01000001">
    <property type="protein sequence ID" value="SBV95114.1"/>
    <property type="molecule type" value="Genomic_DNA"/>
</dbReference>
<dbReference type="SUPFAM" id="SSF111321">
    <property type="entry name" value="AF1104-like"/>
    <property type="match status" value="1"/>
</dbReference>
<organism evidence="2">
    <name type="scientific">uncultured delta proteobacterium</name>
    <dbReference type="NCBI Taxonomy" id="34034"/>
    <lineage>
        <taxon>Bacteria</taxon>
        <taxon>Deltaproteobacteria</taxon>
        <taxon>environmental samples</taxon>
    </lineage>
</organism>
<proteinExistence type="predicted"/>
<dbReference type="Gene3D" id="3.40.50.10880">
    <property type="entry name" value="Uncharacterised protein PF01937, DUF89, domain 3"/>
    <property type="match status" value="1"/>
</dbReference>
<evidence type="ECO:0000259" key="1">
    <source>
        <dbReference type="Pfam" id="PF01937"/>
    </source>
</evidence>
<dbReference type="InterPro" id="IPR002791">
    <property type="entry name" value="ARMT1-like_metal-bd"/>
</dbReference>
<evidence type="ECO:0000313" key="2">
    <source>
        <dbReference type="EMBL" id="SBV95114.1"/>
    </source>
</evidence>
<dbReference type="Pfam" id="PF01937">
    <property type="entry name" value="ARMT1-like_dom"/>
    <property type="match status" value="1"/>
</dbReference>
<gene>
    <name evidence="2" type="ORF">KL86DPRO_10815</name>
</gene>